<evidence type="ECO:0000313" key="1">
    <source>
        <dbReference type="EMBL" id="QGT50688.1"/>
    </source>
</evidence>
<gene>
    <name evidence="1" type="ORF">Elusimicrob1349_1580</name>
</gene>
<dbReference type="Pfam" id="PF05045">
    <property type="entry name" value="RgpF"/>
    <property type="match status" value="1"/>
</dbReference>
<proteinExistence type="predicted"/>
<name>A0A650ENB7_9BACT</name>
<dbReference type="AlphaFoldDB" id="A0A650ENB7"/>
<accession>A0A650ENB7</accession>
<evidence type="ECO:0008006" key="2">
    <source>
        <dbReference type="Google" id="ProtNLM"/>
    </source>
</evidence>
<sequence>MKNICLFAGFNPHGKIQPSVTYLLRELSQIADIYYMADCTTDETEWTKIAPFVKQKHSYRHEKYDFGSWQELINKLGYDKLQEYDRLILCNDSVFGPLFNLQSIFDTMEEKNVDFWGITKNTFLEKEHIQSYFVVLKKHVFESQVFRNFFKNVKKEQTKYDVVLNYELNLTKLLQQAGFSYDVLIDNAKINCFITKQQFFNPLDPCLYWKQILKLGSPFLKKALFVPNNLPYKESLSGWDRFISSYSGYDIALIKDFIAMHKNFTIFSKEKRNNQRIIKFLGIPVFRYKK</sequence>
<dbReference type="InterPro" id="IPR007739">
    <property type="entry name" value="RgpF"/>
</dbReference>
<reference evidence="1" key="1">
    <citation type="journal article" date="2020" name="J. ISSAAS">
        <title>Lactobacilli and other gastrointestinal microbiota of Peromyscus leucopus, reservoir host for agents of Lyme disease and other zoonoses in North America.</title>
        <authorList>
            <person name="Milovic A."/>
            <person name="Bassam K."/>
            <person name="Shao H."/>
            <person name="Chatzistamou I."/>
            <person name="Tufts D.M."/>
            <person name="Diuk-Wasser M."/>
            <person name="Barbour A.G."/>
        </authorList>
    </citation>
    <scope>NUCLEOTIDE SEQUENCE</scope>
    <source>
        <strain evidence="1">LL30</strain>
    </source>
</reference>
<organism evidence="1">
    <name type="scientific">uncultured Elusimicrobia bacterium</name>
    <dbReference type="NCBI Taxonomy" id="699876"/>
    <lineage>
        <taxon>Bacteria</taxon>
        <taxon>Pseudomonadati</taxon>
        <taxon>Elusimicrobiota</taxon>
        <taxon>Elusimicrobia</taxon>
        <taxon>environmental samples</taxon>
    </lineage>
</organism>
<protein>
    <recommendedName>
        <fullName evidence="2">Glycosyl transferase</fullName>
    </recommendedName>
</protein>
<dbReference type="EMBL" id="MN577571">
    <property type="protein sequence ID" value="QGT50688.1"/>
    <property type="molecule type" value="Genomic_DNA"/>
</dbReference>